<feature type="region of interest" description="Disordered" evidence="1">
    <location>
        <begin position="115"/>
        <end position="171"/>
    </location>
</feature>
<organism evidence="2 3">
    <name type="scientific">Potamilus streckersoni</name>
    <dbReference type="NCBI Taxonomy" id="2493646"/>
    <lineage>
        <taxon>Eukaryota</taxon>
        <taxon>Metazoa</taxon>
        <taxon>Spiralia</taxon>
        <taxon>Lophotrochozoa</taxon>
        <taxon>Mollusca</taxon>
        <taxon>Bivalvia</taxon>
        <taxon>Autobranchia</taxon>
        <taxon>Heteroconchia</taxon>
        <taxon>Palaeoheterodonta</taxon>
        <taxon>Unionida</taxon>
        <taxon>Unionoidea</taxon>
        <taxon>Unionidae</taxon>
        <taxon>Ambleminae</taxon>
        <taxon>Lampsilini</taxon>
        <taxon>Potamilus</taxon>
    </lineage>
</organism>
<dbReference type="AlphaFoldDB" id="A0AAE0VYF0"/>
<feature type="compositionally biased region" description="Polar residues" evidence="1">
    <location>
        <begin position="293"/>
        <end position="314"/>
    </location>
</feature>
<accession>A0AAE0VYF0</accession>
<protein>
    <submittedName>
        <fullName evidence="2">Uncharacterized protein</fullName>
    </submittedName>
</protein>
<evidence type="ECO:0000313" key="2">
    <source>
        <dbReference type="EMBL" id="KAK3594569.1"/>
    </source>
</evidence>
<dbReference type="EMBL" id="JAEAOA010000437">
    <property type="protein sequence ID" value="KAK3594569.1"/>
    <property type="molecule type" value="Genomic_DNA"/>
</dbReference>
<dbReference type="Proteomes" id="UP001195483">
    <property type="component" value="Unassembled WGS sequence"/>
</dbReference>
<feature type="compositionally biased region" description="Polar residues" evidence="1">
    <location>
        <begin position="154"/>
        <end position="169"/>
    </location>
</feature>
<feature type="region of interest" description="Disordered" evidence="1">
    <location>
        <begin position="1"/>
        <end position="27"/>
    </location>
</feature>
<reference evidence="2" key="3">
    <citation type="submission" date="2023-05" db="EMBL/GenBank/DDBJ databases">
        <authorList>
            <person name="Smith C.H."/>
        </authorList>
    </citation>
    <scope>NUCLEOTIDE SEQUENCE</scope>
    <source>
        <strain evidence="2">CHS0354</strain>
        <tissue evidence="2">Mantle</tissue>
    </source>
</reference>
<reference evidence="2" key="1">
    <citation type="journal article" date="2021" name="Genome Biol. Evol.">
        <title>A High-Quality Reference Genome for a Parasitic Bivalve with Doubly Uniparental Inheritance (Bivalvia: Unionida).</title>
        <authorList>
            <person name="Smith C.H."/>
        </authorList>
    </citation>
    <scope>NUCLEOTIDE SEQUENCE</scope>
    <source>
        <strain evidence="2">CHS0354</strain>
    </source>
</reference>
<name>A0AAE0VYF0_9BIVA</name>
<proteinExistence type="predicted"/>
<evidence type="ECO:0000313" key="3">
    <source>
        <dbReference type="Proteomes" id="UP001195483"/>
    </source>
</evidence>
<gene>
    <name evidence="2" type="ORF">CHS0354_006258</name>
</gene>
<feature type="region of interest" description="Disordered" evidence="1">
    <location>
        <begin position="293"/>
        <end position="318"/>
    </location>
</feature>
<evidence type="ECO:0000256" key="1">
    <source>
        <dbReference type="SAM" id="MobiDB-lite"/>
    </source>
</evidence>
<keyword evidence="3" id="KW-1185">Reference proteome</keyword>
<feature type="compositionally biased region" description="Basic and acidic residues" evidence="1">
    <location>
        <begin position="12"/>
        <end position="27"/>
    </location>
</feature>
<comment type="caution">
    <text evidence="2">The sequence shown here is derived from an EMBL/GenBank/DDBJ whole genome shotgun (WGS) entry which is preliminary data.</text>
</comment>
<reference evidence="2" key="2">
    <citation type="journal article" date="2021" name="Genome Biol. Evol.">
        <title>Developing a high-quality reference genome for a parasitic bivalve with doubly uniparental inheritance (Bivalvia: Unionida).</title>
        <authorList>
            <person name="Smith C.H."/>
        </authorList>
    </citation>
    <scope>NUCLEOTIDE SEQUENCE</scope>
    <source>
        <strain evidence="2">CHS0354</strain>
        <tissue evidence="2">Mantle</tissue>
    </source>
</reference>
<feature type="compositionally biased region" description="Polar residues" evidence="1">
    <location>
        <begin position="1"/>
        <end position="11"/>
    </location>
</feature>
<sequence>MLAETSISESTMHSDHHSRDRRLADVKRGTEYYTKLDRLAEKQWKSNAPRFPKVDVKYTPLEQVTTSVLSDTDPSDVRHLHYLNMTSTPRQSISMMEATLETPWIMSTPSSHISLPNINIGRQSTHDSRPKDNSMATRMSGNLALNDDNMYNPWGTSKSPLEDATNLTSEDMKPRELPFKFRDSTKIVVKPIPKQPIVMSRVAAASRDRHQRTVTNFQSRNGTIRVIKPLEPLPEMEKIQRTYKTEPIDPEAIEREKTFMMLERIERILHPNRRDFRPHLGSSEEEIRNSFTDTITAGSPMSTEKSESVTPRSASQRKERLEYVLKRKDSQRKSGRASRRQNKVTFVDDRFGTPLVTIEGVLKTLDKKEKDVETKCQAWINRWFSELRHGHME</sequence>